<dbReference type="EC" id="5.4.99.2" evidence="3"/>
<reference evidence="9 10" key="1">
    <citation type="journal article" date="2014" name="Genome Biol. Evol.">
        <title>The genome of the myxosporean Thelohanellus kitauei shows adaptations to nutrient acquisition within its fish host.</title>
        <authorList>
            <person name="Yang Y."/>
            <person name="Xiong J."/>
            <person name="Zhou Z."/>
            <person name="Huo F."/>
            <person name="Miao W."/>
            <person name="Ran C."/>
            <person name="Liu Y."/>
            <person name="Zhang J."/>
            <person name="Feng J."/>
            <person name="Wang M."/>
            <person name="Wang M."/>
            <person name="Wang L."/>
            <person name="Yao B."/>
        </authorList>
    </citation>
    <scope>NUCLEOTIDE SEQUENCE [LARGE SCALE GENOMIC DNA]</scope>
    <source>
        <strain evidence="9">Wuqing</strain>
    </source>
</reference>
<comment type="similarity">
    <text evidence="2">Belongs to the methylmalonyl-CoA mutase family.</text>
</comment>
<accession>A0A0C2N380</accession>
<keyword evidence="4" id="KW-0846">Cobalamin</keyword>
<keyword evidence="10" id="KW-1185">Reference proteome</keyword>
<evidence type="ECO:0000256" key="6">
    <source>
        <dbReference type="ARBA" id="ARBA00023285"/>
    </source>
</evidence>
<dbReference type="InterPro" id="IPR058549">
    <property type="entry name" value="MeMalonylCoA_mutase_a/b_site"/>
</dbReference>
<dbReference type="Pfam" id="PF01642">
    <property type="entry name" value="MM_CoA_mutase"/>
    <property type="match status" value="1"/>
</dbReference>
<sequence>MAAVFGGTQSLHTNSFDEAISLPTKESARIARNTQIILQEESGITRVCDPLGGSYLIESLTNELYEKIGHMIEEIEKMGGMTKAIIEGVPKLRIEEAAARTQALIDSGKRKMSAD</sequence>
<dbReference type="GO" id="GO:0004494">
    <property type="term" value="F:methylmalonyl-CoA mutase activity"/>
    <property type="evidence" value="ECO:0007669"/>
    <property type="project" value="TreeGrafter"/>
</dbReference>
<evidence type="ECO:0000313" key="9">
    <source>
        <dbReference type="EMBL" id="KII74101.1"/>
    </source>
</evidence>
<dbReference type="PROSITE" id="PS00544">
    <property type="entry name" value="METMALONYL_COA_MUTASE"/>
    <property type="match status" value="1"/>
</dbReference>
<dbReference type="GO" id="GO:0019678">
    <property type="term" value="P:propionate metabolic process, methylmalonyl pathway"/>
    <property type="evidence" value="ECO:0007669"/>
    <property type="project" value="TreeGrafter"/>
</dbReference>
<dbReference type="PANTHER" id="PTHR48101:SF4">
    <property type="entry name" value="METHYLMALONYL-COA MUTASE, MITOCHONDRIAL"/>
    <property type="match status" value="1"/>
</dbReference>
<dbReference type="PANTHER" id="PTHR48101">
    <property type="entry name" value="METHYLMALONYL-COA MUTASE, MITOCHONDRIAL-RELATED"/>
    <property type="match status" value="1"/>
</dbReference>
<comment type="cofactor">
    <cofactor evidence="1">
        <name>adenosylcob(III)alamin</name>
        <dbReference type="ChEBI" id="CHEBI:18408"/>
    </cofactor>
</comment>
<evidence type="ECO:0000313" key="10">
    <source>
        <dbReference type="Proteomes" id="UP000031668"/>
    </source>
</evidence>
<evidence type="ECO:0000256" key="4">
    <source>
        <dbReference type="ARBA" id="ARBA00022628"/>
    </source>
</evidence>
<dbReference type="GO" id="GO:0005737">
    <property type="term" value="C:cytoplasm"/>
    <property type="evidence" value="ECO:0007669"/>
    <property type="project" value="TreeGrafter"/>
</dbReference>
<feature type="domain" description="Methylmalonyl-CoA mutase alpha/beta chain catalytic" evidence="7">
    <location>
        <begin position="1"/>
        <end position="111"/>
    </location>
</feature>
<evidence type="ECO:0000313" key="8">
    <source>
        <dbReference type="EMBL" id="KII67056.1"/>
    </source>
</evidence>
<name>A0A0C2N380_THEKT</name>
<comment type="caution">
    <text evidence="9">The sequence shown here is derived from an EMBL/GenBank/DDBJ whole genome shotgun (WGS) entry which is preliminary data.</text>
</comment>
<dbReference type="SUPFAM" id="SSF51703">
    <property type="entry name" value="Cobalamin (vitamin B12)-dependent enzymes"/>
    <property type="match status" value="1"/>
</dbReference>
<keyword evidence="6" id="KW-0170">Cobalt</keyword>
<evidence type="ECO:0000256" key="5">
    <source>
        <dbReference type="ARBA" id="ARBA00023235"/>
    </source>
</evidence>
<dbReference type="EMBL" id="JWZT01003320">
    <property type="protein sequence ID" value="KII67056.1"/>
    <property type="molecule type" value="Genomic_DNA"/>
</dbReference>
<dbReference type="OrthoDB" id="198977at2759"/>
<evidence type="ECO:0000256" key="2">
    <source>
        <dbReference type="ARBA" id="ARBA00008465"/>
    </source>
</evidence>
<dbReference type="GO" id="GO:0031419">
    <property type="term" value="F:cobalamin binding"/>
    <property type="evidence" value="ECO:0007669"/>
    <property type="project" value="InterPro"/>
</dbReference>
<gene>
    <name evidence="8" type="ORF">RF11_03187</name>
    <name evidence="9" type="ORF">RF11_08637</name>
</gene>
<dbReference type="InterPro" id="IPR006099">
    <property type="entry name" value="MeMalonylCoA_mutase_a/b_cat"/>
</dbReference>
<proteinExistence type="inferred from homology"/>
<dbReference type="EMBL" id="JWZT01000543">
    <property type="protein sequence ID" value="KII74101.1"/>
    <property type="molecule type" value="Genomic_DNA"/>
</dbReference>
<evidence type="ECO:0000256" key="3">
    <source>
        <dbReference type="ARBA" id="ARBA00012398"/>
    </source>
</evidence>
<evidence type="ECO:0000256" key="1">
    <source>
        <dbReference type="ARBA" id="ARBA00001922"/>
    </source>
</evidence>
<protein>
    <recommendedName>
        <fullName evidence="3">methylmalonyl-CoA mutase</fullName>
        <ecNumber evidence="3">5.4.99.2</ecNumber>
    </recommendedName>
</protein>
<organism evidence="9 10">
    <name type="scientific">Thelohanellus kitauei</name>
    <name type="common">Myxosporean</name>
    <dbReference type="NCBI Taxonomy" id="669202"/>
    <lineage>
        <taxon>Eukaryota</taxon>
        <taxon>Metazoa</taxon>
        <taxon>Cnidaria</taxon>
        <taxon>Myxozoa</taxon>
        <taxon>Myxosporea</taxon>
        <taxon>Bivalvulida</taxon>
        <taxon>Platysporina</taxon>
        <taxon>Myxobolidae</taxon>
        <taxon>Thelohanellus</taxon>
    </lineage>
</organism>
<dbReference type="InterPro" id="IPR016176">
    <property type="entry name" value="Cbl-dep_enz_cat"/>
</dbReference>
<keyword evidence="5" id="KW-0413">Isomerase</keyword>
<evidence type="ECO:0000259" key="7">
    <source>
        <dbReference type="Pfam" id="PF01642"/>
    </source>
</evidence>
<dbReference type="Gene3D" id="3.20.20.240">
    <property type="entry name" value="Methylmalonyl-CoA mutase"/>
    <property type="match status" value="1"/>
</dbReference>
<dbReference type="AlphaFoldDB" id="A0A0C2N380"/>
<dbReference type="Proteomes" id="UP000031668">
    <property type="component" value="Unassembled WGS sequence"/>
</dbReference>